<name>A0AAU6WC88_9MICC</name>
<organism evidence="1 2">
    <name type="scientific">Glutamicibacter ectropisis</name>
    <dbReference type="NCBI Taxonomy" id="3046593"/>
    <lineage>
        <taxon>Bacteria</taxon>
        <taxon>Bacillati</taxon>
        <taxon>Actinomycetota</taxon>
        <taxon>Actinomycetes</taxon>
        <taxon>Micrococcales</taxon>
        <taxon>Micrococcaceae</taxon>
        <taxon>Glutamicibacter</taxon>
    </lineage>
</organism>
<accession>A0AAU6WC88</accession>
<dbReference type="EMBL" id="CP125942">
    <property type="protein sequence ID" value="XAO45462.1"/>
    <property type="molecule type" value="Genomic_DNA"/>
</dbReference>
<reference evidence="1 2" key="1">
    <citation type="submission" date="2023-05" db="EMBL/GenBank/DDBJ databases">
        <title>Glutamicibacter sp. B1, complete genome.</title>
        <authorList>
            <person name="Long Y.H."/>
            <person name="Fang T."/>
            <person name="Li X.Y."/>
        </authorList>
    </citation>
    <scope>NUCLEOTIDE SEQUENCE [LARGE SCALE GENOMIC DNA]</scope>
    <source>
        <strain evidence="1 2">B1</strain>
    </source>
</reference>
<keyword evidence="2" id="KW-1185">Reference proteome</keyword>
<evidence type="ECO:0008006" key="3">
    <source>
        <dbReference type="Google" id="ProtNLM"/>
    </source>
</evidence>
<dbReference type="RefSeq" id="WP_345470996.1">
    <property type="nucleotide sequence ID" value="NZ_CP125942.1"/>
</dbReference>
<protein>
    <recommendedName>
        <fullName evidence="3">DUF4262 domain-containing protein</fullName>
    </recommendedName>
</protein>
<evidence type="ECO:0000313" key="2">
    <source>
        <dbReference type="Proteomes" id="UP001486888"/>
    </source>
</evidence>
<proteinExistence type="predicted"/>
<dbReference type="KEGG" id="gey:QMQ05_14100"/>
<sequence length="154" mass="17779">MEDFENLDLWIKWTQSENERTVLNLRAEIEEYGYALIAFRLPNQQQFIGTTLGLSWEEHPEIISMADDAEEVLALLQHLADEVIVHGRIFESGTQSTTFFKEVRFLEFDLDLSVLGFIDEVLQGLNPEWIMCQVSTNPRLMNAEDTELVSRNVA</sequence>
<dbReference type="Proteomes" id="UP001486888">
    <property type="component" value="Chromosome"/>
</dbReference>
<dbReference type="AlphaFoldDB" id="A0AAU6WC88"/>
<evidence type="ECO:0000313" key="1">
    <source>
        <dbReference type="EMBL" id="XAO45462.1"/>
    </source>
</evidence>
<gene>
    <name evidence="1" type="ORF">QMQ05_14100</name>
</gene>